<dbReference type="EMBL" id="PVNK01000242">
    <property type="protein sequence ID" value="PRP91417.1"/>
    <property type="molecule type" value="Genomic_DNA"/>
</dbReference>
<protein>
    <submittedName>
        <fullName evidence="2">Uncharacterized protein</fullName>
    </submittedName>
</protein>
<name>A0A2S9XF01_9BACT</name>
<feature type="compositionally biased region" description="Basic residues" evidence="1">
    <location>
        <begin position="299"/>
        <end position="311"/>
    </location>
</feature>
<evidence type="ECO:0000313" key="2">
    <source>
        <dbReference type="EMBL" id="PRP91417.1"/>
    </source>
</evidence>
<gene>
    <name evidence="2" type="ORF">ENSA5_55340</name>
</gene>
<accession>A0A2S9XF01</accession>
<dbReference type="AlphaFoldDB" id="A0A2S9XF01"/>
<dbReference type="Proteomes" id="UP000237968">
    <property type="component" value="Unassembled WGS sequence"/>
</dbReference>
<comment type="caution">
    <text evidence="2">The sequence shown here is derived from an EMBL/GenBank/DDBJ whole genome shotgun (WGS) entry which is preliminary data.</text>
</comment>
<proteinExistence type="predicted"/>
<evidence type="ECO:0000313" key="3">
    <source>
        <dbReference type="Proteomes" id="UP000237968"/>
    </source>
</evidence>
<keyword evidence="3" id="KW-1185">Reference proteome</keyword>
<reference evidence="2 3" key="1">
    <citation type="submission" date="2018-03" db="EMBL/GenBank/DDBJ databases">
        <title>Draft Genome Sequences of the Obligatory Marine Myxobacteria Enhygromyxa salina SWB005.</title>
        <authorList>
            <person name="Poehlein A."/>
            <person name="Moghaddam J.A."/>
            <person name="Harms H."/>
            <person name="Alanjari M."/>
            <person name="Koenig G.M."/>
            <person name="Daniel R."/>
            <person name="Schaeberle T.F."/>
        </authorList>
    </citation>
    <scope>NUCLEOTIDE SEQUENCE [LARGE SCALE GENOMIC DNA]</scope>
    <source>
        <strain evidence="2 3">SWB005</strain>
    </source>
</reference>
<organism evidence="2 3">
    <name type="scientific">Enhygromyxa salina</name>
    <dbReference type="NCBI Taxonomy" id="215803"/>
    <lineage>
        <taxon>Bacteria</taxon>
        <taxon>Pseudomonadati</taxon>
        <taxon>Myxococcota</taxon>
        <taxon>Polyangia</taxon>
        <taxon>Nannocystales</taxon>
        <taxon>Nannocystaceae</taxon>
        <taxon>Enhygromyxa</taxon>
    </lineage>
</organism>
<feature type="region of interest" description="Disordered" evidence="1">
    <location>
        <begin position="291"/>
        <end position="311"/>
    </location>
</feature>
<evidence type="ECO:0000256" key="1">
    <source>
        <dbReference type="SAM" id="MobiDB-lite"/>
    </source>
</evidence>
<sequence>MRFPLEHERAIRDSLRAWVLFGGYGGRTRRGLGSLTVVGDGTPWLPKFPSPTAINELFGRDVFAQPDAPAGVTPLLGGARLFSSFQVMRAYGAWSKAVGWLLEFRQGSESHCGARRPGADKRPSISNWPEADKVRHFSDAALPWAHPPRHNKAPAWPRAGFGLPIIGQFQAKSRNKKPWEAEQPPRTEPEDFRIGWQQGDTPRDRLASPLILKPLALLANGDEEQFSPIALWLNRAPPDGKVILQRSNGAVVAGTEVSFTQFLAPDDKVFFGALEGKASLQDAFFAWLDQHGREQQSSKPRKNRPKRRRQR</sequence>